<sequence length="57" mass="6607">MPRQERTVLIKKYGRRRDAADRAAFRLLLFFVRGNTAHNMCNLRRTILLAGTFSAIV</sequence>
<dbReference type="EMBL" id="ABYI02000018">
    <property type="protein sequence ID" value="EEG75047.1"/>
    <property type="molecule type" value="Genomic_DNA"/>
</dbReference>
<accession>C0BYW9</accession>
<dbReference type="Proteomes" id="UP000004893">
    <property type="component" value="Unassembled WGS sequence"/>
</dbReference>
<protein>
    <submittedName>
        <fullName evidence="1">Uncharacterized protein</fullName>
    </submittedName>
</protein>
<gene>
    <name evidence="1" type="ORF">CLOHYLEM_05008</name>
</gene>
<evidence type="ECO:0000313" key="1">
    <source>
        <dbReference type="EMBL" id="EEG75047.1"/>
    </source>
</evidence>
<reference evidence="1" key="1">
    <citation type="submission" date="2009-02" db="EMBL/GenBank/DDBJ databases">
        <authorList>
            <person name="Fulton L."/>
            <person name="Clifton S."/>
            <person name="Fulton B."/>
            <person name="Xu J."/>
            <person name="Minx P."/>
            <person name="Pepin K.H."/>
            <person name="Johnson M."/>
            <person name="Bhonagiri V."/>
            <person name="Nash W.E."/>
            <person name="Mardis E.R."/>
            <person name="Wilson R.K."/>
        </authorList>
    </citation>
    <scope>NUCLEOTIDE SEQUENCE [LARGE SCALE GENOMIC DNA]</scope>
    <source>
        <strain evidence="1">DSM 15053</strain>
    </source>
</reference>
<name>C0BYW9_9FIRM</name>
<proteinExistence type="predicted"/>
<evidence type="ECO:0000313" key="2">
    <source>
        <dbReference type="Proteomes" id="UP000004893"/>
    </source>
</evidence>
<dbReference type="AlphaFoldDB" id="C0BYW9"/>
<reference evidence="1" key="2">
    <citation type="submission" date="2013-06" db="EMBL/GenBank/DDBJ databases">
        <title>Draft genome sequence of Clostridium hylemonae (DSM 15053).</title>
        <authorList>
            <person name="Sudarsanam P."/>
            <person name="Ley R."/>
            <person name="Guruge J."/>
            <person name="Turnbaugh P.J."/>
            <person name="Mahowald M."/>
            <person name="Liep D."/>
            <person name="Gordon J."/>
        </authorList>
    </citation>
    <scope>NUCLEOTIDE SEQUENCE</scope>
    <source>
        <strain evidence="1">DSM 15053</strain>
    </source>
</reference>
<dbReference type="STRING" id="553973.CLOHYLEM_05008"/>
<dbReference type="HOGENOM" id="CLU_2988559_0_0_9"/>
<keyword evidence="2" id="KW-1185">Reference proteome</keyword>
<organism evidence="1 2">
    <name type="scientific">[Clostridium] hylemonae DSM 15053</name>
    <dbReference type="NCBI Taxonomy" id="553973"/>
    <lineage>
        <taxon>Bacteria</taxon>
        <taxon>Bacillati</taxon>
        <taxon>Bacillota</taxon>
        <taxon>Clostridia</taxon>
        <taxon>Lachnospirales</taxon>
        <taxon>Lachnospiraceae</taxon>
    </lineage>
</organism>
<comment type="caution">
    <text evidence="1">The sequence shown here is derived from an EMBL/GenBank/DDBJ whole genome shotgun (WGS) entry which is preliminary data.</text>
</comment>